<dbReference type="RefSeq" id="WP_353646411.1">
    <property type="nucleotide sequence ID" value="NZ_CP159256.1"/>
</dbReference>
<evidence type="ECO:0008006" key="3">
    <source>
        <dbReference type="Google" id="ProtNLM"/>
    </source>
</evidence>
<dbReference type="AlphaFoldDB" id="A0AAU8CZA3"/>
<proteinExistence type="predicted"/>
<evidence type="ECO:0000256" key="1">
    <source>
        <dbReference type="SAM" id="SignalP"/>
    </source>
</evidence>
<feature type="signal peptide" evidence="1">
    <location>
        <begin position="1"/>
        <end position="23"/>
    </location>
</feature>
<feature type="chain" id="PRO_5043560431" description="Tat pathway signal sequence domain protein" evidence="1">
    <location>
        <begin position="24"/>
        <end position="142"/>
    </location>
</feature>
<dbReference type="EMBL" id="CP159256">
    <property type="protein sequence ID" value="XCG52204.1"/>
    <property type="molecule type" value="Genomic_DNA"/>
</dbReference>
<reference evidence="2" key="1">
    <citation type="submission" date="2024-06" db="EMBL/GenBank/DDBJ databases">
        <title>Mesorhizobium karijinii sp. nov., a symbiont of the iconic Swainsona formosa from arid Australia.</title>
        <authorList>
            <person name="Hill Y.J."/>
            <person name="Watkin E.L.J."/>
            <person name="O'Hara G.W."/>
            <person name="Terpolilli J."/>
            <person name="Tye M.L."/>
            <person name="Kohlmeier M.G."/>
        </authorList>
    </citation>
    <scope>NUCLEOTIDE SEQUENCE</scope>
    <source>
        <strain evidence="2">WSM2240</strain>
        <plasmid evidence="2">pMk2240A</plasmid>
    </source>
</reference>
<protein>
    <recommendedName>
        <fullName evidence="3">Tat pathway signal sequence domain protein</fullName>
    </recommendedName>
</protein>
<evidence type="ECO:0000313" key="2">
    <source>
        <dbReference type="EMBL" id="XCG52204.1"/>
    </source>
</evidence>
<gene>
    <name evidence="2" type="ORF">ABVK50_32440</name>
</gene>
<name>A0AAU8CZA3_9HYPH</name>
<organism evidence="2">
    <name type="scientific">Mesorhizobium sp. WSM2240</name>
    <dbReference type="NCBI Taxonomy" id="3228851"/>
    <lineage>
        <taxon>Bacteria</taxon>
        <taxon>Pseudomonadati</taxon>
        <taxon>Pseudomonadota</taxon>
        <taxon>Alphaproteobacteria</taxon>
        <taxon>Hyphomicrobiales</taxon>
        <taxon>Phyllobacteriaceae</taxon>
        <taxon>Mesorhizobium</taxon>
    </lineage>
</organism>
<keyword evidence="2" id="KW-0614">Plasmid</keyword>
<accession>A0AAU8CZA3</accession>
<sequence>MAFRNLLCGMMAASSLCTTPASAVAQEKALSIELNEAVDLKGGCRLSFVALNVTGVLLDKASFDVFTFDGQGKVAEALVFEFGRLPAGKTKVVQFDLADQACNAISRLLINDVTECVADGKNATICIDALKTTTRTSINFGL</sequence>
<geneLocation type="plasmid" evidence="2">
    <name>pMk2240A</name>
</geneLocation>
<keyword evidence="1" id="KW-0732">Signal</keyword>